<feature type="domain" description="EF-hand" evidence="8">
    <location>
        <begin position="39"/>
        <end position="74"/>
    </location>
</feature>
<dbReference type="InterPro" id="IPR002048">
    <property type="entry name" value="EF_hand_dom"/>
</dbReference>
<dbReference type="Proteomes" id="UP000298663">
    <property type="component" value="Unassembled WGS sequence"/>
</dbReference>
<dbReference type="GO" id="GO:0005509">
    <property type="term" value="F:calcium ion binding"/>
    <property type="evidence" value="ECO:0007669"/>
    <property type="project" value="InterPro"/>
</dbReference>
<keyword evidence="10" id="KW-1185">Reference proteome</keyword>
<dbReference type="SUPFAM" id="SSF52499">
    <property type="entry name" value="Isochorismatase-like hydrolases"/>
    <property type="match status" value="1"/>
</dbReference>
<proteinExistence type="inferred from homology"/>
<dbReference type="InterPro" id="IPR052347">
    <property type="entry name" value="Isochorismatase_Nicotinamidase"/>
</dbReference>
<sequence>MSTAVETERAPRVAPLKGPLNKDDFLAFIRTIISHDDKVDEKLCDAVFDLFDKDSDNILSESETESVNQRLISAINDLRTALIVVDFQNDFVSGSLAIGNGGAKQNPMEALAPLNRLLTTMPAFDTIIYTLDWHPSNHISFYEHCRNSDRTLATSDRLRKLKPFDTVVFESPKMTQRLYPRHCVQKSWGSELSPNLIVAEDAKFIHKGFEVYVDSYSAFYNNTKTTRSDLEQMLKAENIHAVFVCGLAHDICVAATAHDALDLGFLTAVVEDCSKGLDITDIEMANRALSYKKCAITNSKTAESFLKTHRIPWAWIAKLCGLYEKSGGLAALLKENHEADTN</sequence>
<evidence type="ECO:0000256" key="2">
    <source>
        <dbReference type="ARBA" id="ARBA00022642"/>
    </source>
</evidence>
<dbReference type="PROSITE" id="PS50222">
    <property type="entry name" value="EF_HAND_2"/>
    <property type="match status" value="1"/>
</dbReference>
<dbReference type="EC" id="3.5.1.19" evidence="6"/>
<evidence type="ECO:0000259" key="8">
    <source>
        <dbReference type="PROSITE" id="PS50222"/>
    </source>
</evidence>
<gene>
    <name evidence="9" type="ORF">L596_004952</name>
</gene>
<dbReference type="GO" id="GO:0008936">
    <property type="term" value="F:nicotinamidase activity"/>
    <property type="evidence" value="ECO:0007669"/>
    <property type="project" value="UniProtKB-EC"/>
</dbReference>
<evidence type="ECO:0000256" key="3">
    <source>
        <dbReference type="ARBA" id="ARBA00022723"/>
    </source>
</evidence>
<dbReference type="SUPFAM" id="SSF47473">
    <property type="entry name" value="EF-hand"/>
    <property type="match status" value="1"/>
</dbReference>
<organism evidence="9 10">
    <name type="scientific">Steinernema carpocapsae</name>
    <name type="common">Entomopathogenic nematode</name>
    <dbReference type="NCBI Taxonomy" id="34508"/>
    <lineage>
        <taxon>Eukaryota</taxon>
        <taxon>Metazoa</taxon>
        <taxon>Ecdysozoa</taxon>
        <taxon>Nematoda</taxon>
        <taxon>Chromadorea</taxon>
        <taxon>Rhabditida</taxon>
        <taxon>Tylenchina</taxon>
        <taxon>Panagrolaimomorpha</taxon>
        <taxon>Strongyloidoidea</taxon>
        <taxon>Steinernematidae</taxon>
        <taxon>Steinernema</taxon>
    </lineage>
</organism>
<comment type="similarity">
    <text evidence="1">Belongs to the isochorismatase family.</text>
</comment>
<dbReference type="STRING" id="34508.A0A4U8UXP3"/>
<dbReference type="EMBL" id="AZBU02000001">
    <property type="protein sequence ID" value="TMS38172.1"/>
    <property type="molecule type" value="Genomic_DNA"/>
</dbReference>
<comment type="caution">
    <text evidence="9">The sequence shown here is derived from an EMBL/GenBank/DDBJ whole genome shotgun (WGS) entry which is preliminary data.</text>
</comment>
<evidence type="ECO:0000313" key="10">
    <source>
        <dbReference type="Proteomes" id="UP000298663"/>
    </source>
</evidence>
<reference evidence="9 10" key="1">
    <citation type="journal article" date="2015" name="Genome Biol.">
        <title>Comparative genomics of Steinernema reveals deeply conserved gene regulatory networks.</title>
        <authorList>
            <person name="Dillman A.R."/>
            <person name="Macchietto M."/>
            <person name="Porter C.F."/>
            <person name="Rogers A."/>
            <person name="Williams B."/>
            <person name="Antoshechkin I."/>
            <person name="Lee M.M."/>
            <person name="Goodwin Z."/>
            <person name="Lu X."/>
            <person name="Lewis E.E."/>
            <person name="Goodrich-Blair H."/>
            <person name="Stock S.P."/>
            <person name="Adams B.J."/>
            <person name="Sternberg P.W."/>
            <person name="Mortazavi A."/>
        </authorList>
    </citation>
    <scope>NUCLEOTIDE SEQUENCE [LARGE SCALE GENOMIC DNA]</scope>
    <source>
        <strain evidence="9 10">ALL</strain>
    </source>
</reference>
<evidence type="ECO:0000256" key="6">
    <source>
        <dbReference type="ARBA" id="ARBA00039017"/>
    </source>
</evidence>
<dbReference type="PANTHER" id="PTHR11080:SF2">
    <property type="entry name" value="LD05707P"/>
    <property type="match status" value="1"/>
</dbReference>
<evidence type="ECO:0000256" key="7">
    <source>
        <dbReference type="ARBA" id="ARBA00043224"/>
    </source>
</evidence>
<dbReference type="InterPro" id="IPR011992">
    <property type="entry name" value="EF-hand-dom_pair"/>
</dbReference>
<keyword evidence="3" id="KW-0479">Metal-binding</keyword>
<dbReference type="InterPro" id="IPR036380">
    <property type="entry name" value="Isochorismatase-like_sf"/>
</dbReference>
<name>A0A4U8UXP3_STECR</name>
<keyword evidence="2" id="KW-0662">Pyridine nucleotide biosynthesis</keyword>
<protein>
    <recommendedName>
        <fullName evidence="6">nicotinamidase</fullName>
        <ecNumber evidence="6">3.5.1.19</ecNumber>
    </recommendedName>
    <alternativeName>
        <fullName evidence="7">Nicotinamide deamidase</fullName>
    </alternativeName>
</protein>
<evidence type="ECO:0000256" key="5">
    <source>
        <dbReference type="ARBA" id="ARBA00037900"/>
    </source>
</evidence>
<keyword evidence="4" id="KW-0378">Hydrolase</keyword>
<reference evidence="9 10" key="2">
    <citation type="journal article" date="2019" name="G3 (Bethesda)">
        <title>Hybrid Assembly of the Genome of the Entomopathogenic Nematode Steinernema carpocapsae Identifies the X-Chromosome.</title>
        <authorList>
            <person name="Serra L."/>
            <person name="Macchietto M."/>
            <person name="Macias-Munoz A."/>
            <person name="McGill C.J."/>
            <person name="Rodriguez I.M."/>
            <person name="Rodriguez B."/>
            <person name="Murad R."/>
            <person name="Mortazavi A."/>
        </authorList>
    </citation>
    <scope>NUCLEOTIDE SEQUENCE [LARGE SCALE GENOMIC DNA]</scope>
    <source>
        <strain evidence="9 10">ALL</strain>
    </source>
</reference>
<evidence type="ECO:0000256" key="1">
    <source>
        <dbReference type="ARBA" id="ARBA00006336"/>
    </source>
</evidence>
<comment type="pathway">
    <text evidence="5">Cofactor biosynthesis; nicotinate biosynthesis; nicotinate from nicotinamide: step 1/1.</text>
</comment>
<dbReference type="OrthoDB" id="167809at2759"/>
<dbReference type="Pfam" id="PF00857">
    <property type="entry name" value="Isochorismatase"/>
    <property type="match status" value="1"/>
</dbReference>
<dbReference type="PANTHER" id="PTHR11080">
    <property type="entry name" value="PYRAZINAMIDASE/NICOTINAMIDASE"/>
    <property type="match status" value="1"/>
</dbReference>
<dbReference type="InterPro" id="IPR000868">
    <property type="entry name" value="Isochorismatase-like_dom"/>
</dbReference>
<accession>A0A4U8UXP3</accession>
<dbReference type="Gene3D" id="3.40.50.850">
    <property type="entry name" value="Isochorismatase-like"/>
    <property type="match status" value="1"/>
</dbReference>
<evidence type="ECO:0000256" key="4">
    <source>
        <dbReference type="ARBA" id="ARBA00022801"/>
    </source>
</evidence>
<dbReference type="GO" id="GO:0019363">
    <property type="term" value="P:pyridine nucleotide biosynthetic process"/>
    <property type="evidence" value="ECO:0007669"/>
    <property type="project" value="UniProtKB-KW"/>
</dbReference>
<evidence type="ECO:0000313" key="9">
    <source>
        <dbReference type="EMBL" id="TMS38172.1"/>
    </source>
</evidence>
<dbReference type="AlphaFoldDB" id="A0A4U8UXP3"/>